<dbReference type="Gene3D" id="1.20.910.10">
    <property type="entry name" value="Heme oxygenase-like"/>
    <property type="match status" value="1"/>
</dbReference>
<name>A0ABW3Z343_9HYPH</name>
<protein>
    <submittedName>
        <fullName evidence="1">Biliverdin-producing heme oxygenase</fullName>
    </submittedName>
</protein>
<evidence type="ECO:0000313" key="1">
    <source>
        <dbReference type="EMBL" id="MFD1330634.1"/>
    </source>
</evidence>
<sequence>MTVETLDNPLDLGRSKRLKAATGATHERLDTAIMAGKPFASFTHYGRFLDVQHGFHREIDALYGEPRLGALLPDLASRRRLALIVRDMADIGLTPRDPKEPPTFADGAAVDLPTALGWLYVAEGSNLGAAFLLKQAEAFGLSSAFGARHLAAAPEGRGLHWKTFVAVLDAVRLTPEEEARVIAGAEAAFARVQGLVRKSFG</sequence>
<comment type="caution">
    <text evidence="1">The sequence shown here is derived from an EMBL/GenBank/DDBJ whole genome shotgun (WGS) entry which is preliminary data.</text>
</comment>
<gene>
    <name evidence="1" type="ORF">ACFQ4O_01315</name>
</gene>
<keyword evidence="2" id="KW-1185">Reference proteome</keyword>
<organism evidence="1 2">
    <name type="scientific">Methylopila musalis</name>
    <dbReference type="NCBI Taxonomy" id="1134781"/>
    <lineage>
        <taxon>Bacteria</taxon>
        <taxon>Pseudomonadati</taxon>
        <taxon>Pseudomonadota</taxon>
        <taxon>Alphaproteobacteria</taxon>
        <taxon>Hyphomicrobiales</taxon>
        <taxon>Methylopilaceae</taxon>
        <taxon>Methylopila</taxon>
    </lineage>
</organism>
<proteinExistence type="predicted"/>
<dbReference type="InterPro" id="IPR016084">
    <property type="entry name" value="Haem_Oase-like_multi-hlx"/>
</dbReference>
<dbReference type="EMBL" id="JBHTMX010000003">
    <property type="protein sequence ID" value="MFD1330634.1"/>
    <property type="molecule type" value="Genomic_DNA"/>
</dbReference>
<dbReference type="CDD" id="cd19166">
    <property type="entry name" value="HemeO-bac"/>
    <property type="match status" value="1"/>
</dbReference>
<dbReference type="InterPro" id="IPR016053">
    <property type="entry name" value="Haem_Oase-like"/>
</dbReference>
<dbReference type="SUPFAM" id="SSF48613">
    <property type="entry name" value="Heme oxygenase-like"/>
    <property type="match status" value="1"/>
</dbReference>
<dbReference type="Proteomes" id="UP001597171">
    <property type="component" value="Unassembled WGS sequence"/>
</dbReference>
<reference evidence="2" key="1">
    <citation type="journal article" date="2019" name="Int. J. Syst. Evol. Microbiol.">
        <title>The Global Catalogue of Microorganisms (GCM) 10K type strain sequencing project: providing services to taxonomists for standard genome sequencing and annotation.</title>
        <authorList>
            <consortium name="The Broad Institute Genomics Platform"/>
            <consortium name="The Broad Institute Genome Sequencing Center for Infectious Disease"/>
            <person name="Wu L."/>
            <person name="Ma J."/>
        </authorList>
    </citation>
    <scope>NUCLEOTIDE SEQUENCE [LARGE SCALE GENOMIC DNA]</scope>
    <source>
        <strain evidence="2">CCUG 61696</strain>
    </source>
</reference>
<dbReference type="RefSeq" id="WP_378773805.1">
    <property type="nucleotide sequence ID" value="NZ_JBHTMX010000003.1"/>
</dbReference>
<accession>A0ABW3Z343</accession>
<dbReference type="Pfam" id="PF01126">
    <property type="entry name" value="Heme_oxygenase"/>
    <property type="match status" value="1"/>
</dbReference>
<evidence type="ECO:0000313" key="2">
    <source>
        <dbReference type="Proteomes" id="UP001597171"/>
    </source>
</evidence>